<feature type="domain" description="MIP18 family-like" evidence="10">
    <location>
        <begin position="8"/>
        <end position="79"/>
    </location>
</feature>
<organism evidence="11 12">
    <name type="scientific">Desulfurispira natronophila</name>
    <dbReference type="NCBI Taxonomy" id="682562"/>
    <lineage>
        <taxon>Bacteria</taxon>
        <taxon>Pseudomonadati</taxon>
        <taxon>Chrysiogenota</taxon>
        <taxon>Chrysiogenia</taxon>
        <taxon>Chrysiogenales</taxon>
        <taxon>Chrysiogenaceae</taxon>
        <taxon>Desulfurispira</taxon>
    </lineage>
</organism>
<evidence type="ECO:0000313" key="12">
    <source>
        <dbReference type="Proteomes" id="UP000528322"/>
    </source>
</evidence>
<evidence type="ECO:0000256" key="5">
    <source>
        <dbReference type="ARBA" id="ARBA00022840"/>
    </source>
</evidence>
<reference evidence="11 12" key="1">
    <citation type="submission" date="2020-08" db="EMBL/GenBank/DDBJ databases">
        <title>Genomic Encyclopedia of Type Strains, Phase IV (KMG-IV): sequencing the most valuable type-strain genomes for metagenomic binning, comparative biology and taxonomic classification.</title>
        <authorList>
            <person name="Goeker M."/>
        </authorList>
    </citation>
    <scope>NUCLEOTIDE SEQUENCE [LARGE SCALE GENOMIC DNA]</scope>
    <source>
        <strain evidence="11 12">DSM 22071</strain>
    </source>
</reference>
<evidence type="ECO:0000256" key="9">
    <source>
        <dbReference type="SAM" id="MobiDB-lite"/>
    </source>
</evidence>
<dbReference type="InterPro" id="IPR034904">
    <property type="entry name" value="FSCA_dom_sf"/>
</dbReference>
<dbReference type="GO" id="GO:0051539">
    <property type="term" value="F:4 iron, 4 sulfur cluster binding"/>
    <property type="evidence" value="ECO:0007669"/>
    <property type="project" value="TreeGrafter"/>
</dbReference>
<dbReference type="Proteomes" id="UP000528322">
    <property type="component" value="Unassembled WGS sequence"/>
</dbReference>
<keyword evidence="6 8" id="KW-0408">Iron</keyword>
<dbReference type="CDD" id="cd02037">
    <property type="entry name" value="Mrp_NBP35"/>
    <property type="match status" value="1"/>
</dbReference>
<dbReference type="GO" id="GO:0140663">
    <property type="term" value="F:ATP-dependent FeS chaperone activity"/>
    <property type="evidence" value="ECO:0007669"/>
    <property type="project" value="InterPro"/>
</dbReference>
<comment type="similarity">
    <text evidence="2">In the C-terminal section; belongs to the Mrp/NBP35 ATP-binding proteins family.</text>
</comment>
<dbReference type="InterPro" id="IPR000808">
    <property type="entry name" value="Mrp-like_CS"/>
</dbReference>
<dbReference type="GO" id="GO:0005524">
    <property type="term" value="F:ATP binding"/>
    <property type="evidence" value="ECO:0007669"/>
    <property type="project" value="UniProtKB-UniRule"/>
</dbReference>
<dbReference type="Pfam" id="PF10609">
    <property type="entry name" value="ParA"/>
    <property type="match status" value="1"/>
</dbReference>
<keyword evidence="4 8" id="KW-0547">Nucleotide-binding</keyword>
<keyword evidence="3 8" id="KW-0479">Metal-binding</keyword>
<dbReference type="Gene3D" id="3.30.300.130">
    <property type="entry name" value="Fe-S cluster assembly (FSCA)"/>
    <property type="match status" value="1"/>
</dbReference>
<keyword evidence="5 8" id="KW-0067">ATP-binding</keyword>
<comment type="caution">
    <text evidence="11">The sequence shown here is derived from an EMBL/GenBank/DDBJ whole genome shotgun (WGS) entry which is preliminary data.</text>
</comment>
<feature type="compositionally biased region" description="Polar residues" evidence="9">
    <location>
        <begin position="350"/>
        <end position="363"/>
    </location>
</feature>
<evidence type="ECO:0000256" key="4">
    <source>
        <dbReference type="ARBA" id="ARBA00022741"/>
    </source>
</evidence>
<evidence type="ECO:0000256" key="2">
    <source>
        <dbReference type="ARBA" id="ARBA00008205"/>
    </source>
</evidence>
<comment type="function">
    <text evidence="8">Binds and transfers iron-sulfur (Fe-S) clusters to target apoproteins. Can hydrolyze ATP.</text>
</comment>
<dbReference type="RefSeq" id="WP_183729539.1">
    <property type="nucleotide sequence ID" value="NZ_JACHID010000002.1"/>
</dbReference>
<keyword evidence="12" id="KW-1185">Reference proteome</keyword>
<proteinExistence type="inferred from homology"/>
<evidence type="ECO:0000313" key="11">
    <source>
        <dbReference type="EMBL" id="MBB5021228.1"/>
    </source>
</evidence>
<dbReference type="Pfam" id="PF01883">
    <property type="entry name" value="FeS_assembly_P"/>
    <property type="match status" value="1"/>
</dbReference>
<name>A0A7W8DGG8_9BACT</name>
<accession>A0A7W8DGG8</accession>
<dbReference type="InterPro" id="IPR033756">
    <property type="entry name" value="YlxH/NBP35"/>
</dbReference>
<dbReference type="EMBL" id="JACHID010000002">
    <property type="protein sequence ID" value="MBB5021228.1"/>
    <property type="molecule type" value="Genomic_DNA"/>
</dbReference>
<sequence length="371" mass="39945">MSTTITTDQVRHSLSQVKDPEIGKTLLELGMIKDIAIDGVNVTVTVELTTAACPLKSTIESDCRQAVTNGIPEAGAVTINLTARDQETPSELLPGVKNIIAVGSGKGGVGKSTVSANLAVALTRLGHKVGLLDMDFYGPSIPAMLGIAPDHKPTVKDDRIIPVEKHGVHVISIGFFLEEESPVIWRAPMVHAALKQFIEDVNWGELDYLILDLPPGTGDIQLSMVHMLPVTGALIVSTPQDMALLDAKKAVSMFQACSVEVLGIVENMSYHICPQCQHQSYLFGEKGARKYADERKIPFLGDLPLEFQVREAGDEGNPFYLALDEENHIHNKFHRIATNLKASVDVRNQTKPAPQPLSAQSASGCGGGHGH</sequence>
<dbReference type="GO" id="GO:0016226">
    <property type="term" value="P:iron-sulfur cluster assembly"/>
    <property type="evidence" value="ECO:0007669"/>
    <property type="project" value="InterPro"/>
</dbReference>
<dbReference type="GO" id="GO:0016887">
    <property type="term" value="F:ATP hydrolysis activity"/>
    <property type="evidence" value="ECO:0007669"/>
    <property type="project" value="UniProtKB-UniRule"/>
</dbReference>
<dbReference type="Gene3D" id="3.40.50.300">
    <property type="entry name" value="P-loop containing nucleotide triphosphate hydrolases"/>
    <property type="match status" value="1"/>
</dbReference>
<dbReference type="PANTHER" id="PTHR42961">
    <property type="entry name" value="IRON-SULFUR PROTEIN NUBPL"/>
    <property type="match status" value="1"/>
</dbReference>
<dbReference type="GO" id="GO:0046872">
    <property type="term" value="F:metal ion binding"/>
    <property type="evidence" value="ECO:0007669"/>
    <property type="project" value="UniProtKB-KW"/>
</dbReference>
<evidence type="ECO:0000256" key="3">
    <source>
        <dbReference type="ARBA" id="ARBA00022723"/>
    </source>
</evidence>
<dbReference type="HAMAP" id="MF_02040">
    <property type="entry name" value="Mrp_NBP35"/>
    <property type="match status" value="1"/>
</dbReference>
<dbReference type="PROSITE" id="PS01215">
    <property type="entry name" value="MRP"/>
    <property type="match status" value="1"/>
</dbReference>
<dbReference type="PANTHER" id="PTHR42961:SF2">
    <property type="entry name" value="IRON-SULFUR PROTEIN NUBPL"/>
    <property type="match status" value="1"/>
</dbReference>
<keyword evidence="7 8" id="KW-0411">Iron-sulfur</keyword>
<evidence type="ECO:0000256" key="8">
    <source>
        <dbReference type="HAMAP-Rule" id="MF_02040"/>
    </source>
</evidence>
<evidence type="ECO:0000256" key="6">
    <source>
        <dbReference type="ARBA" id="ARBA00023004"/>
    </source>
</evidence>
<dbReference type="InterPro" id="IPR044304">
    <property type="entry name" value="NUBPL-like"/>
</dbReference>
<evidence type="ECO:0000259" key="10">
    <source>
        <dbReference type="Pfam" id="PF01883"/>
    </source>
</evidence>
<dbReference type="AlphaFoldDB" id="A0A7W8DGG8"/>
<protein>
    <recommendedName>
        <fullName evidence="8">Iron-sulfur cluster carrier protein</fullName>
    </recommendedName>
</protein>
<dbReference type="FunFam" id="3.40.50.300:FF:001119">
    <property type="entry name" value="Iron-sulfur cluster carrier protein"/>
    <property type="match status" value="1"/>
</dbReference>
<dbReference type="InterPro" id="IPR027417">
    <property type="entry name" value="P-loop_NTPase"/>
</dbReference>
<feature type="binding site" evidence="8">
    <location>
        <begin position="105"/>
        <end position="112"/>
    </location>
    <ligand>
        <name>ATP</name>
        <dbReference type="ChEBI" id="CHEBI:30616"/>
    </ligand>
</feature>
<comment type="subunit">
    <text evidence="8">Homodimer.</text>
</comment>
<comment type="similarity">
    <text evidence="8">Belongs to the Mrp/NBP35 ATP-binding proteins family.</text>
</comment>
<comment type="similarity">
    <text evidence="1">In the N-terminal section; belongs to the MIP18 family.</text>
</comment>
<keyword evidence="8" id="KW-0378">Hydrolase</keyword>
<dbReference type="InterPro" id="IPR002744">
    <property type="entry name" value="MIP18-like"/>
</dbReference>
<dbReference type="SUPFAM" id="SSF117916">
    <property type="entry name" value="Fe-S cluster assembly (FSCA) domain-like"/>
    <property type="match status" value="1"/>
</dbReference>
<evidence type="ECO:0000256" key="1">
    <source>
        <dbReference type="ARBA" id="ARBA00007352"/>
    </source>
</evidence>
<dbReference type="SUPFAM" id="SSF52540">
    <property type="entry name" value="P-loop containing nucleoside triphosphate hydrolases"/>
    <property type="match status" value="1"/>
</dbReference>
<evidence type="ECO:0000256" key="7">
    <source>
        <dbReference type="ARBA" id="ARBA00023014"/>
    </source>
</evidence>
<gene>
    <name evidence="11" type="ORF">HNR37_000534</name>
</gene>
<dbReference type="InterPro" id="IPR019591">
    <property type="entry name" value="Mrp/NBP35_ATP-bd"/>
</dbReference>
<feature type="region of interest" description="Disordered" evidence="9">
    <location>
        <begin position="350"/>
        <end position="371"/>
    </location>
</feature>